<dbReference type="AlphaFoldDB" id="A0ABD3QPW0"/>
<accession>A0ABD3QPW0</accession>
<dbReference type="InterPro" id="IPR006912">
    <property type="entry name" value="Harbinger_derived_prot"/>
</dbReference>
<dbReference type="Pfam" id="PF04827">
    <property type="entry name" value="Plant_tran"/>
    <property type="match status" value="1"/>
</dbReference>
<organism evidence="1 2">
    <name type="scientific">Cyclotella atomus</name>
    <dbReference type="NCBI Taxonomy" id="382360"/>
    <lineage>
        <taxon>Eukaryota</taxon>
        <taxon>Sar</taxon>
        <taxon>Stramenopiles</taxon>
        <taxon>Ochrophyta</taxon>
        <taxon>Bacillariophyta</taxon>
        <taxon>Coscinodiscophyceae</taxon>
        <taxon>Thalassiosirophycidae</taxon>
        <taxon>Stephanodiscales</taxon>
        <taxon>Stephanodiscaceae</taxon>
        <taxon>Cyclotella</taxon>
    </lineage>
</organism>
<reference evidence="1 2" key="1">
    <citation type="submission" date="2024-10" db="EMBL/GenBank/DDBJ databases">
        <title>Updated reference genomes for cyclostephanoid diatoms.</title>
        <authorList>
            <person name="Roberts W.R."/>
            <person name="Alverson A.J."/>
        </authorList>
    </citation>
    <scope>NUCLEOTIDE SEQUENCE [LARGE SCALE GENOMIC DNA]</scope>
    <source>
        <strain evidence="1 2">AJA010-31</strain>
    </source>
</reference>
<dbReference type="PANTHER" id="PTHR47150">
    <property type="entry name" value="OS12G0169200 PROTEIN"/>
    <property type="match status" value="1"/>
</dbReference>
<evidence type="ECO:0000313" key="1">
    <source>
        <dbReference type="EMBL" id="KAL3802162.1"/>
    </source>
</evidence>
<name>A0ABD3QPW0_9STRA</name>
<comment type="caution">
    <text evidence="1">The sequence shown here is derived from an EMBL/GenBank/DDBJ whole genome shotgun (WGS) entry which is preliminary data.</text>
</comment>
<dbReference type="PANTHER" id="PTHR47150:SF5">
    <property type="entry name" value="OS07G0546750 PROTEIN"/>
    <property type="match status" value="1"/>
</dbReference>
<sequence length="562" mass="64702">MLLPPTPISLILGNDAPHSIFGCFDDDTGDLDFEKFLSYSRFMSEEAAARTREMNLAQDNNAAEGGDGRYDYCDGEDGEIRQPQQKKRRRRKYVMARCVESGELEPTKPTESFWYSYYVCDPLLECDRFVKKFRNRFRLPYDRFLQLVEDCRASDLFKRWTGKDAVGRDATPLELLVLGSLWYLGRGWTFDDIKEATAVSKEVHRTFFHRFIEFGSTTLYAKHVIFPTTFEEARRHMREFTVAGLPGALGSTDATHITMWNCKYNLHNNHLGGKSKSTTRSYNMTVNHRRRILHSTRGGPGRWNDQTMVLFDNFLKGIYDGDHLHNVEFELLERRNGEIVTVKYKGGYVIVDNGYLRWSCTVPPYKVTNKTNELRWSKWVESMRKDVECAFGILKGRWRILKTGVRVQGVEACDKVWLTCCALHNWLLDIDGLDAEWDSVDLPVASEWEGPLGDVDTEDLPSNIVELATATNLNARNYDSSGMGVGDNVANTVEERHPVDMDLEHNFDVGSLDCDVRIVGEMGLGFFRSRLVEHFDILFKQNKIKWPARRGPQPDMHNNNLY</sequence>
<proteinExistence type="predicted"/>
<protein>
    <recommendedName>
        <fullName evidence="3">DDE Tnp4 domain-containing protein</fullName>
    </recommendedName>
</protein>
<keyword evidence="2" id="KW-1185">Reference proteome</keyword>
<dbReference type="EMBL" id="JALLPJ020000108">
    <property type="protein sequence ID" value="KAL3802162.1"/>
    <property type="molecule type" value="Genomic_DNA"/>
</dbReference>
<evidence type="ECO:0000313" key="2">
    <source>
        <dbReference type="Proteomes" id="UP001530400"/>
    </source>
</evidence>
<evidence type="ECO:0008006" key="3">
    <source>
        <dbReference type="Google" id="ProtNLM"/>
    </source>
</evidence>
<gene>
    <name evidence="1" type="ORF">ACHAWO_007802</name>
</gene>
<dbReference type="Proteomes" id="UP001530400">
    <property type="component" value="Unassembled WGS sequence"/>
</dbReference>